<keyword evidence="14" id="KW-1185">Reference proteome</keyword>
<comment type="function">
    <text evidence="11">Involved in protein export. Participates in an early event of protein translocation.</text>
</comment>
<protein>
    <recommendedName>
        <fullName evidence="3 11">Protein-export membrane protein SecG</fullName>
    </recommendedName>
</protein>
<name>A0A1I2HYY0_9GAMM</name>
<dbReference type="Proteomes" id="UP000199771">
    <property type="component" value="Unassembled WGS sequence"/>
</dbReference>
<dbReference type="RefSeq" id="WP_091531639.1">
    <property type="nucleotide sequence ID" value="NZ_FOOC01000002.1"/>
</dbReference>
<dbReference type="NCBIfam" id="TIGR00810">
    <property type="entry name" value="secG"/>
    <property type="match status" value="1"/>
</dbReference>
<dbReference type="InterPro" id="IPR004692">
    <property type="entry name" value="SecG"/>
</dbReference>
<keyword evidence="9 11" id="KW-0811">Translocation</keyword>
<comment type="similarity">
    <text evidence="2 11">Belongs to the SecG family.</text>
</comment>
<dbReference type="AlphaFoldDB" id="A0A1I2HYY0"/>
<dbReference type="GO" id="GO:0005886">
    <property type="term" value="C:plasma membrane"/>
    <property type="evidence" value="ECO:0007669"/>
    <property type="project" value="UniProtKB-SubCell"/>
</dbReference>
<dbReference type="STRING" id="1076937.SAMN04488120_102282"/>
<reference evidence="13 14" key="1">
    <citation type="submission" date="2016-10" db="EMBL/GenBank/DDBJ databases">
        <authorList>
            <person name="de Groot N.N."/>
        </authorList>
    </citation>
    <scope>NUCLEOTIDE SEQUENCE [LARGE SCALE GENOMIC DNA]</scope>
    <source>
        <strain evidence="13 14">DSM 23609</strain>
    </source>
</reference>
<dbReference type="Pfam" id="PF03840">
    <property type="entry name" value="SecG"/>
    <property type="match status" value="1"/>
</dbReference>
<evidence type="ECO:0000256" key="1">
    <source>
        <dbReference type="ARBA" id="ARBA00004651"/>
    </source>
</evidence>
<evidence type="ECO:0000256" key="12">
    <source>
        <dbReference type="SAM" id="MobiDB-lite"/>
    </source>
</evidence>
<evidence type="ECO:0000256" key="11">
    <source>
        <dbReference type="RuleBase" id="RU365087"/>
    </source>
</evidence>
<dbReference type="PRINTS" id="PR01651">
    <property type="entry name" value="SECGEXPORT"/>
</dbReference>
<gene>
    <name evidence="13" type="ORF">SAMN04488120_102282</name>
</gene>
<keyword evidence="7 11" id="KW-0653">Protein transport</keyword>
<dbReference type="EMBL" id="FOOC01000002">
    <property type="protein sequence ID" value="SFF33987.1"/>
    <property type="molecule type" value="Genomic_DNA"/>
</dbReference>
<comment type="caution">
    <text evidence="11">Lacks conserved residue(s) required for the propagation of feature annotation.</text>
</comment>
<evidence type="ECO:0000256" key="10">
    <source>
        <dbReference type="ARBA" id="ARBA00023136"/>
    </source>
</evidence>
<evidence type="ECO:0000256" key="4">
    <source>
        <dbReference type="ARBA" id="ARBA00022448"/>
    </source>
</evidence>
<keyword evidence="4 11" id="KW-0813">Transport</keyword>
<evidence type="ECO:0000256" key="9">
    <source>
        <dbReference type="ARBA" id="ARBA00023010"/>
    </source>
</evidence>
<dbReference type="GO" id="GO:0015450">
    <property type="term" value="F:protein-transporting ATPase activity"/>
    <property type="evidence" value="ECO:0007669"/>
    <property type="project" value="UniProtKB-UniRule"/>
</dbReference>
<comment type="subcellular location">
    <subcellularLocation>
        <location evidence="1 11">Cell membrane</location>
        <topology evidence="1 11">Multi-pass membrane protein</topology>
    </subcellularLocation>
</comment>
<proteinExistence type="inferred from homology"/>
<dbReference type="GO" id="GO:0009306">
    <property type="term" value="P:protein secretion"/>
    <property type="evidence" value="ECO:0007669"/>
    <property type="project" value="UniProtKB-UniRule"/>
</dbReference>
<evidence type="ECO:0000256" key="6">
    <source>
        <dbReference type="ARBA" id="ARBA00022692"/>
    </source>
</evidence>
<dbReference type="PANTHER" id="PTHR34182">
    <property type="entry name" value="PROTEIN-EXPORT MEMBRANE PROTEIN SECG"/>
    <property type="match status" value="1"/>
</dbReference>
<dbReference type="OrthoDB" id="9813947at2"/>
<dbReference type="PANTHER" id="PTHR34182:SF1">
    <property type="entry name" value="PROTEIN-EXPORT MEMBRANE PROTEIN SECG"/>
    <property type="match status" value="1"/>
</dbReference>
<evidence type="ECO:0000256" key="5">
    <source>
        <dbReference type="ARBA" id="ARBA00022475"/>
    </source>
</evidence>
<feature type="transmembrane region" description="Helical" evidence="11">
    <location>
        <begin position="56"/>
        <end position="74"/>
    </location>
</feature>
<keyword evidence="8 11" id="KW-1133">Transmembrane helix</keyword>
<organism evidence="13 14">
    <name type="scientific">Fontimonas thermophila</name>
    <dbReference type="NCBI Taxonomy" id="1076937"/>
    <lineage>
        <taxon>Bacteria</taxon>
        <taxon>Pseudomonadati</taxon>
        <taxon>Pseudomonadota</taxon>
        <taxon>Gammaproteobacteria</taxon>
        <taxon>Nevskiales</taxon>
        <taxon>Nevskiaceae</taxon>
        <taxon>Fontimonas</taxon>
    </lineage>
</organism>
<evidence type="ECO:0000313" key="13">
    <source>
        <dbReference type="EMBL" id="SFF33987.1"/>
    </source>
</evidence>
<dbReference type="GO" id="GO:0043952">
    <property type="term" value="P:protein transport by the Sec complex"/>
    <property type="evidence" value="ECO:0007669"/>
    <property type="project" value="TreeGrafter"/>
</dbReference>
<keyword evidence="6 11" id="KW-0812">Transmembrane</keyword>
<keyword evidence="5 11" id="KW-1003">Cell membrane</keyword>
<evidence type="ECO:0000256" key="2">
    <source>
        <dbReference type="ARBA" id="ARBA00008445"/>
    </source>
</evidence>
<evidence type="ECO:0000256" key="7">
    <source>
        <dbReference type="ARBA" id="ARBA00022927"/>
    </source>
</evidence>
<evidence type="ECO:0000256" key="8">
    <source>
        <dbReference type="ARBA" id="ARBA00022989"/>
    </source>
</evidence>
<dbReference type="GO" id="GO:0065002">
    <property type="term" value="P:intracellular protein transmembrane transport"/>
    <property type="evidence" value="ECO:0007669"/>
    <property type="project" value="TreeGrafter"/>
</dbReference>
<accession>A0A1I2HYY0</accession>
<feature type="region of interest" description="Disordered" evidence="12">
    <location>
        <begin position="84"/>
        <end position="119"/>
    </location>
</feature>
<keyword evidence="10 11" id="KW-0472">Membrane</keyword>
<evidence type="ECO:0000256" key="3">
    <source>
        <dbReference type="ARBA" id="ARBA00017876"/>
    </source>
</evidence>
<sequence>MYTVLVIVQVLVAVALIGLILLQHGKGADAGAAFGSGASGTVFGARGSANFLSRTTAWLATVFFAVSLALAYLVHGERKTDSVVDRLQAPASAESAKEQPQDPPAQTTNDSEPAPVVPE</sequence>
<evidence type="ECO:0000313" key="14">
    <source>
        <dbReference type="Proteomes" id="UP000199771"/>
    </source>
</evidence>